<evidence type="ECO:0000259" key="1">
    <source>
        <dbReference type="Pfam" id="PF00535"/>
    </source>
</evidence>
<sequence length="302" mass="34439">MKAIQASVIIPSFNGKDKVIGLLKSIEKQTVTNVEVLVVIDGSTDGSADALRSTDWKLQLRLIEQENKGRAGARNTGAGEAQSELLIFFDDDLMLDPACIEKHISANDLSVKRIVMGQVIEPSNAADTEIKKYKDYLNESWATVLDPYKQKNFPENLTVLSAQNVSITKSIFNTLEGFDSTLKDIEDYDLALRARSKNIPVFYLDTAIAIHVDFFSFYKYALRSKEYFKNRRLAARFNPELYASDKILTHKNSLLQKGVYRILRFPFWLHILDSANIFRFLLPRQVRYKLYGIIITAFAHNQ</sequence>
<dbReference type="PANTHER" id="PTHR43685">
    <property type="entry name" value="GLYCOSYLTRANSFERASE"/>
    <property type="match status" value="1"/>
</dbReference>
<evidence type="ECO:0000313" key="3">
    <source>
        <dbReference type="Proteomes" id="UP000001822"/>
    </source>
</evidence>
<dbReference type="EC" id="2.-.-.-" evidence="2"/>
<dbReference type="KEGG" id="chu:CHU_3457"/>
<dbReference type="OrthoDB" id="9810303at2"/>
<dbReference type="EMBL" id="CP000383">
    <property type="protein sequence ID" value="ABG60691.1"/>
    <property type="molecule type" value="Genomic_DNA"/>
</dbReference>
<dbReference type="CDD" id="cd00761">
    <property type="entry name" value="Glyco_tranf_GTA_type"/>
    <property type="match status" value="1"/>
</dbReference>
<accession>A0A6N4SW27</accession>
<dbReference type="PANTHER" id="PTHR43685:SF2">
    <property type="entry name" value="GLYCOSYLTRANSFERASE 2-LIKE DOMAIN-CONTAINING PROTEIN"/>
    <property type="match status" value="1"/>
</dbReference>
<reference evidence="2 3" key="1">
    <citation type="journal article" date="2007" name="Appl. Environ. Microbiol.">
        <title>Genome sequence of the cellulolytic gliding bacterium Cytophaga hutchinsonii.</title>
        <authorList>
            <person name="Xie G."/>
            <person name="Bruce D.C."/>
            <person name="Challacombe J.F."/>
            <person name="Chertkov O."/>
            <person name="Detter J.C."/>
            <person name="Gilna P."/>
            <person name="Han C.S."/>
            <person name="Lucas S."/>
            <person name="Misra M."/>
            <person name="Myers G.L."/>
            <person name="Richardson P."/>
            <person name="Tapia R."/>
            <person name="Thayer N."/>
            <person name="Thompson L.S."/>
            <person name="Brettin T.S."/>
            <person name="Henrissat B."/>
            <person name="Wilson D.B."/>
            <person name="McBride M.J."/>
        </authorList>
    </citation>
    <scope>NUCLEOTIDE SEQUENCE [LARGE SCALE GENOMIC DNA]</scope>
    <source>
        <strain evidence="3">ATCC 33406 / DSM 1761 / CIP 103989 / NBRC 15051 / NCIMB 9469 / D465</strain>
    </source>
</reference>
<keyword evidence="2" id="KW-0808">Transferase</keyword>
<dbReference type="Pfam" id="PF00535">
    <property type="entry name" value="Glycos_transf_2"/>
    <property type="match status" value="1"/>
</dbReference>
<proteinExistence type="predicted"/>
<dbReference type="InterPro" id="IPR050834">
    <property type="entry name" value="Glycosyltransf_2"/>
</dbReference>
<dbReference type="SUPFAM" id="SSF53448">
    <property type="entry name" value="Nucleotide-diphospho-sugar transferases"/>
    <property type="match status" value="1"/>
</dbReference>
<evidence type="ECO:0000313" key="2">
    <source>
        <dbReference type="EMBL" id="ABG60691.1"/>
    </source>
</evidence>
<dbReference type="Gene3D" id="3.90.550.10">
    <property type="entry name" value="Spore Coat Polysaccharide Biosynthesis Protein SpsA, Chain A"/>
    <property type="match status" value="1"/>
</dbReference>
<name>A0A6N4SW27_CYTH3</name>
<dbReference type="GO" id="GO:0016740">
    <property type="term" value="F:transferase activity"/>
    <property type="evidence" value="ECO:0007669"/>
    <property type="project" value="UniProtKB-KW"/>
</dbReference>
<feature type="domain" description="Glycosyltransferase 2-like" evidence="1">
    <location>
        <begin position="7"/>
        <end position="172"/>
    </location>
</feature>
<dbReference type="InterPro" id="IPR001173">
    <property type="entry name" value="Glyco_trans_2-like"/>
</dbReference>
<keyword evidence="3" id="KW-1185">Reference proteome</keyword>
<dbReference type="AlphaFoldDB" id="A0A6N4SW27"/>
<gene>
    <name evidence="2" type="ordered locus">CHU_3457</name>
</gene>
<dbReference type="InterPro" id="IPR029044">
    <property type="entry name" value="Nucleotide-diphossugar_trans"/>
</dbReference>
<dbReference type="RefSeq" id="WP_011586798.1">
    <property type="nucleotide sequence ID" value="NC_008255.1"/>
</dbReference>
<dbReference type="Proteomes" id="UP000001822">
    <property type="component" value="Chromosome"/>
</dbReference>
<protein>
    <submittedName>
        <fullName evidence="2">B-glycosyltransferase, glycosyltransferase family 2 protein</fullName>
        <ecNumber evidence="2">2.-.-.-</ecNumber>
    </submittedName>
</protein>
<organism evidence="2 3">
    <name type="scientific">Cytophaga hutchinsonii (strain ATCC 33406 / DSM 1761 / CIP 103989 / NBRC 15051 / NCIMB 9469 / D465)</name>
    <dbReference type="NCBI Taxonomy" id="269798"/>
    <lineage>
        <taxon>Bacteria</taxon>
        <taxon>Pseudomonadati</taxon>
        <taxon>Bacteroidota</taxon>
        <taxon>Cytophagia</taxon>
        <taxon>Cytophagales</taxon>
        <taxon>Cytophagaceae</taxon>
        <taxon>Cytophaga</taxon>
    </lineage>
</organism>